<name>A0A381TCQ4_9ZZZZ</name>
<dbReference type="Pfam" id="PF08502">
    <property type="entry name" value="LeuA_dimer"/>
    <property type="match status" value="1"/>
</dbReference>
<evidence type="ECO:0000313" key="10">
    <source>
        <dbReference type="EMBL" id="SVA13358.1"/>
    </source>
</evidence>
<accession>A0A381TCQ4</accession>
<dbReference type="Gene3D" id="1.10.238.260">
    <property type="match status" value="1"/>
</dbReference>
<proteinExistence type="inferred from homology"/>
<dbReference type="SUPFAM" id="SSF110921">
    <property type="entry name" value="2-isopropylmalate synthase LeuA, allosteric (dimerisation) domain"/>
    <property type="match status" value="1"/>
</dbReference>
<dbReference type="GO" id="GO:0009098">
    <property type="term" value="P:L-leucine biosynthetic process"/>
    <property type="evidence" value="ECO:0007669"/>
    <property type="project" value="UniProtKB-UniPathway"/>
</dbReference>
<dbReference type="AlphaFoldDB" id="A0A381TCQ4"/>
<dbReference type="PANTHER" id="PTHR10277">
    <property type="entry name" value="HOMOCITRATE SYNTHASE-RELATED"/>
    <property type="match status" value="1"/>
</dbReference>
<evidence type="ECO:0000256" key="8">
    <source>
        <dbReference type="ARBA" id="ARBA00023304"/>
    </source>
</evidence>
<organism evidence="10">
    <name type="scientific">marine metagenome</name>
    <dbReference type="NCBI Taxonomy" id="408172"/>
    <lineage>
        <taxon>unclassified sequences</taxon>
        <taxon>metagenomes</taxon>
        <taxon>ecological metagenomes</taxon>
    </lineage>
</organism>
<dbReference type="Pfam" id="PF00682">
    <property type="entry name" value="HMGL-like"/>
    <property type="match status" value="1"/>
</dbReference>
<dbReference type="PROSITE" id="PS00816">
    <property type="entry name" value="AIPM_HOMOCIT_SYNTH_2"/>
    <property type="match status" value="1"/>
</dbReference>
<dbReference type="UniPathway" id="UPA00048">
    <property type="reaction ID" value="UER00070"/>
</dbReference>
<dbReference type="InterPro" id="IPR054691">
    <property type="entry name" value="LeuA/HCS_post-cat"/>
</dbReference>
<dbReference type="NCBIfam" id="NF002086">
    <property type="entry name" value="PRK00915.1-3"/>
    <property type="match status" value="1"/>
</dbReference>
<sequence>MSKPATTERVVIFDTTLRDGEQSPGISLDVGEKLEIAAQLARLGVDYIEAGFPIASQGDFEAVHAIASSVQGPVICGLSRTSHSDIDRCWEAIEPAERRRIHVFIATSPTHMEHKLKMSPDQVLAEAASAVARAREYTDDVEFSPEDASRSDFDFMCDVLRVAVDNGAGTLNIPDTVGFATPVEWAERIRAIREQVDGDYVLSTHCHNDLGLAVANSLAAVSAGARQVECTVNGIGERAGNAAMEEIVMAIRTRPEIYPDLEVGIETEELARSSRMVSRLTGYPVQYNKAVVGRNAFAHEAGIHQHGMLNEPTTYEIMDPVAVGQEGTKLVLGKHSGRAAFKDALAKMGIDIHGDVLNAAFTRFKELADRKIQLSDADLEALVAEELGGTVDHAYDLVALEVRGGTVNTPTAELTMQVDGTEVLVTAEGDGMVDAACTAIKQATGVDGRLTDYTVMSVTGGVDALADVALSFQSADGVKVSGRGLSTDVVEASARAFIAALNKVARVRATGEDPNAVDRPGHLG</sequence>
<evidence type="ECO:0000256" key="7">
    <source>
        <dbReference type="ARBA" id="ARBA00022723"/>
    </source>
</evidence>
<dbReference type="InterPro" id="IPR050073">
    <property type="entry name" value="2-IPM_HCS-like"/>
</dbReference>
<dbReference type="EC" id="2.3.3.13" evidence="3"/>
<dbReference type="EMBL" id="UINC01004308">
    <property type="protein sequence ID" value="SVA13358.1"/>
    <property type="molecule type" value="Genomic_DNA"/>
</dbReference>
<dbReference type="PROSITE" id="PS00815">
    <property type="entry name" value="AIPM_HOMOCIT_SYNTH_1"/>
    <property type="match status" value="1"/>
</dbReference>
<feature type="domain" description="Pyruvate carboxyltransferase" evidence="9">
    <location>
        <begin position="10"/>
        <end position="271"/>
    </location>
</feature>
<dbReference type="GO" id="GO:0003852">
    <property type="term" value="F:2-isopropylmalate synthase activity"/>
    <property type="evidence" value="ECO:0007669"/>
    <property type="project" value="UniProtKB-EC"/>
</dbReference>
<evidence type="ECO:0000259" key="9">
    <source>
        <dbReference type="PROSITE" id="PS50991"/>
    </source>
</evidence>
<dbReference type="FunFam" id="3.20.20.70:FF:000010">
    <property type="entry name" value="2-isopropylmalate synthase"/>
    <property type="match status" value="1"/>
</dbReference>
<keyword evidence="4" id="KW-0432">Leucine biosynthesis</keyword>
<dbReference type="InterPro" id="IPR013785">
    <property type="entry name" value="Aldolase_TIM"/>
</dbReference>
<dbReference type="SMART" id="SM00917">
    <property type="entry name" value="LeuA_dimer"/>
    <property type="match status" value="1"/>
</dbReference>
<evidence type="ECO:0000256" key="6">
    <source>
        <dbReference type="ARBA" id="ARBA00022679"/>
    </source>
</evidence>
<dbReference type="InterPro" id="IPR036230">
    <property type="entry name" value="LeuA_allosteric_dom_sf"/>
</dbReference>
<dbReference type="InterPro" id="IPR005671">
    <property type="entry name" value="LeuA_bact_synth"/>
</dbReference>
<protein>
    <recommendedName>
        <fullName evidence="3">2-isopropylmalate synthase</fullName>
        <ecNumber evidence="3">2.3.3.13</ecNumber>
    </recommendedName>
</protein>
<comment type="similarity">
    <text evidence="2">Belongs to the alpha-IPM synthase/homocitrate synthase family. LeuA type 1 subfamily.</text>
</comment>
<dbReference type="Gene3D" id="3.20.20.70">
    <property type="entry name" value="Aldolase class I"/>
    <property type="match status" value="1"/>
</dbReference>
<gene>
    <name evidence="10" type="ORF">METZ01_LOCUS66212</name>
</gene>
<dbReference type="Gene3D" id="3.30.160.270">
    <property type="match status" value="1"/>
</dbReference>
<comment type="pathway">
    <text evidence="1">Amino-acid biosynthesis; L-leucine biosynthesis; L-leucine from 3-methyl-2-oxobutanoate: step 1/4.</text>
</comment>
<dbReference type="NCBIfam" id="TIGR00973">
    <property type="entry name" value="leuA_bact"/>
    <property type="match status" value="1"/>
</dbReference>
<dbReference type="Pfam" id="PF22617">
    <property type="entry name" value="HCS_D2"/>
    <property type="match status" value="1"/>
</dbReference>
<dbReference type="SUPFAM" id="SSF51569">
    <property type="entry name" value="Aldolase"/>
    <property type="match status" value="1"/>
</dbReference>
<keyword evidence="8" id="KW-0100">Branched-chain amino acid biosynthesis</keyword>
<keyword evidence="6" id="KW-0808">Transferase</keyword>
<evidence type="ECO:0000256" key="3">
    <source>
        <dbReference type="ARBA" id="ARBA00012973"/>
    </source>
</evidence>
<evidence type="ECO:0000256" key="1">
    <source>
        <dbReference type="ARBA" id="ARBA00004689"/>
    </source>
</evidence>
<dbReference type="HAMAP" id="MF_01025">
    <property type="entry name" value="LeuA_type1"/>
    <property type="match status" value="1"/>
</dbReference>
<evidence type="ECO:0000256" key="5">
    <source>
        <dbReference type="ARBA" id="ARBA00022605"/>
    </source>
</evidence>
<keyword evidence="7" id="KW-0479">Metal-binding</keyword>
<dbReference type="FunFam" id="1.10.238.260:FF:000001">
    <property type="entry name" value="2-isopropylmalate synthase"/>
    <property type="match status" value="1"/>
</dbReference>
<dbReference type="GO" id="GO:0046872">
    <property type="term" value="F:metal ion binding"/>
    <property type="evidence" value="ECO:0007669"/>
    <property type="project" value="UniProtKB-KW"/>
</dbReference>
<dbReference type="PANTHER" id="PTHR10277:SF9">
    <property type="entry name" value="2-ISOPROPYLMALATE SYNTHASE 1, CHLOROPLASTIC-RELATED"/>
    <property type="match status" value="1"/>
</dbReference>
<dbReference type="InterPro" id="IPR000891">
    <property type="entry name" value="PYR_CT"/>
</dbReference>
<reference evidence="10" key="1">
    <citation type="submission" date="2018-05" db="EMBL/GenBank/DDBJ databases">
        <authorList>
            <person name="Lanie J.A."/>
            <person name="Ng W.-L."/>
            <person name="Kazmierczak K.M."/>
            <person name="Andrzejewski T.M."/>
            <person name="Davidsen T.M."/>
            <person name="Wayne K.J."/>
            <person name="Tettelin H."/>
            <person name="Glass J.I."/>
            <person name="Rusch D."/>
            <person name="Podicherti R."/>
            <person name="Tsui H.-C.T."/>
            <person name="Winkler M.E."/>
        </authorList>
    </citation>
    <scope>NUCLEOTIDE SEQUENCE</scope>
</reference>
<dbReference type="CDD" id="cd07940">
    <property type="entry name" value="DRE_TIM_IPMS"/>
    <property type="match status" value="1"/>
</dbReference>
<dbReference type="InterPro" id="IPR013709">
    <property type="entry name" value="2-isopropylmalate_synth_dimer"/>
</dbReference>
<evidence type="ECO:0000256" key="4">
    <source>
        <dbReference type="ARBA" id="ARBA00022430"/>
    </source>
</evidence>
<keyword evidence="5" id="KW-0028">Amino-acid biosynthesis</keyword>
<dbReference type="InterPro" id="IPR002034">
    <property type="entry name" value="AIPM/Hcit_synth_CS"/>
</dbReference>
<evidence type="ECO:0000256" key="2">
    <source>
        <dbReference type="ARBA" id="ARBA00009396"/>
    </source>
</evidence>
<dbReference type="PROSITE" id="PS50991">
    <property type="entry name" value="PYR_CT"/>
    <property type="match status" value="1"/>
</dbReference>